<dbReference type="SUPFAM" id="SSF52266">
    <property type="entry name" value="SGNH hydrolase"/>
    <property type="match status" value="1"/>
</dbReference>
<feature type="transmembrane region" description="Helical" evidence="7">
    <location>
        <begin position="101"/>
        <end position="119"/>
    </location>
</feature>
<dbReference type="InterPro" id="IPR032816">
    <property type="entry name" value="VTT_dom"/>
</dbReference>
<evidence type="ECO:0000256" key="3">
    <source>
        <dbReference type="ARBA" id="ARBA00022475"/>
    </source>
</evidence>
<dbReference type="Pfam" id="PF09335">
    <property type="entry name" value="VTT_dom"/>
    <property type="match status" value="1"/>
</dbReference>
<proteinExistence type="inferred from homology"/>
<comment type="similarity">
    <text evidence="2">Belongs to the DedA family.</text>
</comment>
<evidence type="ECO:0000256" key="4">
    <source>
        <dbReference type="ARBA" id="ARBA00022692"/>
    </source>
</evidence>
<sequence>MNVINIATQLTQTFGYLGICLLCMIPFPSEVVLPFIGLGISNGNFNFFLALLCTILTEILVSIVNYIIGYYGGNDALAKIENKIPNSKKGVDKIGKILRKYRGFAIIIARIVPFLRTYISLLAGVEKLNKYIFTILSAIGITIVNIFLLALGYYIGNNKSLIGSILKKYSIVTIMIIVITIVVFIVYDKMKKNKK</sequence>
<dbReference type="InterPro" id="IPR051311">
    <property type="entry name" value="DedA_domain"/>
</dbReference>
<reference evidence="9 10" key="1">
    <citation type="journal article" date="2021" name="Cell Host Microbe">
        <title>in vivo commensal control of Clostridioides difficile virulence.</title>
        <authorList>
            <person name="Girinathan B.P."/>
            <person name="Dibenedetto N."/>
            <person name="Worley J.N."/>
            <person name="Peltier J."/>
            <person name="Arrieta-Ortiz M.L."/>
            <person name="Rupa Christinal Immanuel S."/>
            <person name="Lavin R."/>
            <person name="Delaney M.L."/>
            <person name="Cummins C."/>
            <person name="Hoffmann M."/>
            <person name="Luo Y."/>
            <person name="Gonzalez-Escalona N."/>
            <person name="Allard M."/>
            <person name="Onderdonk A.B."/>
            <person name="Gerber G.K."/>
            <person name="Sonenshein A.L."/>
            <person name="Baliga N."/>
            <person name="Dupuy B."/>
            <person name="Bry L."/>
        </authorList>
    </citation>
    <scope>NUCLEOTIDE SEQUENCE [LARGE SCALE GENOMIC DNA]</scope>
    <source>
        <strain evidence="9 10">DSM 599</strain>
    </source>
</reference>
<evidence type="ECO:0000256" key="2">
    <source>
        <dbReference type="ARBA" id="ARBA00010792"/>
    </source>
</evidence>
<keyword evidence="5 7" id="KW-1133">Transmembrane helix</keyword>
<name>A0ABS7KXY8_CLOSR</name>
<dbReference type="PANTHER" id="PTHR42709:SF6">
    <property type="entry name" value="UNDECAPRENYL PHOSPHATE TRANSPORTER A"/>
    <property type="match status" value="1"/>
</dbReference>
<evidence type="ECO:0000256" key="7">
    <source>
        <dbReference type="SAM" id="Phobius"/>
    </source>
</evidence>
<feature type="transmembrane region" description="Helical" evidence="7">
    <location>
        <begin position="14"/>
        <end position="40"/>
    </location>
</feature>
<evidence type="ECO:0000313" key="9">
    <source>
        <dbReference type="EMBL" id="MBY0755686.1"/>
    </source>
</evidence>
<gene>
    <name evidence="9" type="ORF">K5V21_09460</name>
</gene>
<keyword evidence="6 7" id="KW-0472">Membrane</keyword>
<evidence type="ECO:0000256" key="6">
    <source>
        <dbReference type="ARBA" id="ARBA00023136"/>
    </source>
</evidence>
<evidence type="ECO:0000256" key="1">
    <source>
        <dbReference type="ARBA" id="ARBA00004651"/>
    </source>
</evidence>
<keyword evidence="3" id="KW-1003">Cell membrane</keyword>
<evidence type="ECO:0000256" key="5">
    <source>
        <dbReference type="ARBA" id="ARBA00022989"/>
    </source>
</evidence>
<comment type="caution">
    <text evidence="9">The sequence shown here is derived from an EMBL/GenBank/DDBJ whole genome shotgun (WGS) entry which is preliminary data.</text>
</comment>
<dbReference type="PANTHER" id="PTHR42709">
    <property type="entry name" value="ALKALINE PHOSPHATASE LIKE PROTEIN"/>
    <property type="match status" value="1"/>
</dbReference>
<accession>A0ABS7KXY8</accession>
<comment type="subcellular location">
    <subcellularLocation>
        <location evidence="1">Cell membrane</location>
        <topology evidence="1">Multi-pass membrane protein</topology>
    </subcellularLocation>
</comment>
<evidence type="ECO:0000313" key="10">
    <source>
        <dbReference type="Proteomes" id="UP001299068"/>
    </source>
</evidence>
<evidence type="ECO:0000259" key="8">
    <source>
        <dbReference type="Pfam" id="PF09335"/>
    </source>
</evidence>
<keyword evidence="4 7" id="KW-0812">Transmembrane</keyword>
<feature type="domain" description="VTT" evidence="8">
    <location>
        <begin position="27"/>
        <end position="153"/>
    </location>
</feature>
<organism evidence="9 10">
    <name type="scientific">Clostridium sardiniense</name>
    <name type="common">Clostridium absonum</name>
    <dbReference type="NCBI Taxonomy" id="29369"/>
    <lineage>
        <taxon>Bacteria</taxon>
        <taxon>Bacillati</taxon>
        <taxon>Bacillota</taxon>
        <taxon>Clostridia</taxon>
        <taxon>Eubacteriales</taxon>
        <taxon>Clostridiaceae</taxon>
        <taxon>Clostridium</taxon>
    </lineage>
</organism>
<keyword evidence="10" id="KW-1185">Reference proteome</keyword>
<dbReference type="Proteomes" id="UP001299068">
    <property type="component" value="Unassembled WGS sequence"/>
</dbReference>
<feature type="transmembrane region" description="Helical" evidence="7">
    <location>
        <begin position="131"/>
        <end position="156"/>
    </location>
</feature>
<feature type="transmembrane region" description="Helical" evidence="7">
    <location>
        <begin position="168"/>
        <end position="187"/>
    </location>
</feature>
<dbReference type="EMBL" id="JAIKTU010000007">
    <property type="protein sequence ID" value="MBY0755686.1"/>
    <property type="molecule type" value="Genomic_DNA"/>
</dbReference>
<protein>
    <submittedName>
        <fullName evidence="9">DedA family protein</fullName>
    </submittedName>
</protein>
<feature type="transmembrane region" description="Helical" evidence="7">
    <location>
        <begin position="47"/>
        <end position="68"/>
    </location>
</feature>
<dbReference type="RefSeq" id="WP_221861058.1">
    <property type="nucleotide sequence ID" value="NZ_JAIKTU010000007.1"/>
</dbReference>